<proteinExistence type="predicted"/>
<dbReference type="EMBL" id="CP071446">
    <property type="protein sequence ID" value="QTA37378.1"/>
    <property type="molecule type" value="Genomic_DNA"/>
</dbReference>
<reference evidence="4 5" key="1">
    <citation type="submission" date="2021-03" db="EMBL/GenBank/DDBJ databases">
        <title>Thermosipho ferrireducens sp.nov., an anaerobic thermophilic iron-reducing bacterium isolated from a deep-sea hydrothermal sulfide deposits.</title>
        <authorList>
            <person name="Zeng X."/>
            <person name="Chen Y."/>
            <person name="Shao Z."/>
        </authorList>
    </citation>
    <scope>NUCLEOTIDE SEQUENCE [LARGE SCALE GENOMIC DNA]</scope>
    <source>
        <strain evidence="4 5">JL129W03</strain>
    </source>
</reference>
<feature type="transmembrane region" description="Helical" evidence="2">
    <location>
        <begin position="72"/>
        <end position="94"/>
    </location>
</feature>
<dbReference type="GO" id="GO:0016787">
    <property type="term" value="F:hydrolase activity"/>
    <property type="evidence" value="ECO:0007669"/>
    <property type="project" value="UniProtKB-KW"/>
</dbReference>
<feature type="transmembrane region" description="Helical" evidence="2">
    <location>
        <begin position="106"/>
        <end position="124"/>
    </location>
</feature>
<keyword evidence="2" id="KW-0472">Membrane</keyword>
<dbReference type="PANTHER" id="PTHR48081">
    <property type="entry name" value="AB HYDROLASE SUPERFAMILY PROTEIN C4A8.06C"/>
    <property type="match status" value="1"/>
</dbReference>
<protein>
    <submittedName>
        <fullName evidence="4">Alpha/beta hydrolase</fullName>
    </submittedName>
</protein>
<dbReference type="InterPro" id="IPR050300">
    <property type="entry name" value="GDXG_lipolytic_enzyme"/>
</dbReference>
<feature type="domain" description="BD-FAE-like" evidence="3">
    <location>
        <begin position="70"/>
        <end position="269"/>
    </location>
</feature>
<feature type="transmembrane region" description="Helical" evidence="2">
    <location>
        <begin position="12"/>
        <end position="38"/>
    </location>
</feature>
<gene>
    <name evidence="4" type="ORF">JYK00_06455</name>
</gene>
<dbReference type="Pfam" id="PF20434">
    <property type="entry name" value="BD-FAE"/>
    <property type="match status" value="1"/>
</dbReference>
<keyword evidence="2" id="KW-1133">Transmembrane helix</keyword>
<evidence type="ECO:0000256" key="1">
    <source>
        <dbReference type="ARBA" id="ARBA00022801"/>
    </source>
</evidence>
<sequence>MKNLKLYVKRLLYLAIFLSAFVNIGIFIFIIVILNIPLIKRTVLGKLPIKVPKKSWEFIKTVQYKKRLFMDILYPSSGMPPFPVVIFAHGGGWITGYRRQPNNISWYNYLVFNGLAVVSIDYRYGYLYDIEDLLDDYEDAINYIYMNAPNLKLDPKNISLMGLSAGGHLALCYTFIRNNQKRPTIKNIVAYYAPSNLLDLWSHDSTSIFAKFAVATTLKRIPGKSRELYMKYSPINFVPKKNSPPILLVHGMKDNVVPVKSSIKLYKTLKTNGTNAKILLHPEGNHGFEFVLKDELTKKILQKTVEFLKEVI</sequence>
<dbReference type="Gene3D" id="3.40.50.1820">
    <property type="entry name" value="alpha/beta hydrolase"/>
    <property type="match status" value="1"/>
</dbReference>
<organism evidence="4 5">
    <name type="scientific">Thermosipho ferrireducens</name>
    <dbReference type="NCBI Taxonomy" id="2571116"/>
    <lineage>
        <taxon>Bacteria</taxon>
        <taxon>Thermotogati</taxon>
        <taxon>Thermotogota</taxon>
        <taxon>Thermotogae</taxon>
        <taxon>Thermotogales</taxon>
        <taxon>Fervidobacteriaceae</taxon>
        <taxon>Thermosipho</taxon>
    </lineage>
</organism>
<evidence type="ECO:0000259" key="3">
    <source>
        <dbReference type="Pfam" id="PF20434"/>
    </source>
</evidence>
<dbReference type="SUPFAM" id="SSF53474">
    <property type="entry name" value="alpha/beta-Hydrolases"/>
    <property type="match status" value="1"/>
</dbReference>
<dbReference type="InterPro" id="IPR029058">
    <property type="entry name" value="AB_hydrolase_fold"/>
</dbReference>
<name>A0ABX7S4J1_9BACT</name>
<evidence type="ECO:0000256" key="2">
    <source>
        <dbReference type="SAM" id="Phobius"/>
    </source>
</evidence>
<keyword evidence="2" id="KW-0812">Transmembrane</keyword>
<keyword evidence="5" id="KW-1185">Reference proteome</keyword>
<evidence type="ECO:0000313" key="5">
    <source>
        <dbReference type="Proteomes" id="UP000671862"/>
    </source>
</evidence>
<keyword evidence="1 4" id="KW-0378">Hydrolase</keyword>
<feature type="transmembrane region" description="Helical" evidence="2">
    <location>
        <begin position="158"/>
        <end position="176"/>
    </location>
</feature>
<dbReference type="InterPro" id="IPR049492">
    <property type="entry name" value="BD-FAE-like_dom"/>
</dbReference>
<evidence type="ECO:0000313" key="4">
    <source>
        <dbReference type="EMBL" id="QTA37378.1"/>
    </source>
</evidence>
<dbReference type="RefSeq" id="WP_207566103.1">
    <property type="nucleotide sequence ID" value="NZ_CP071446.1"/>
</dbReference>
<dbReference type="Proteomes" id="UP000671862">
    <property type="component" value="Chromosome"/>
</dbReference>
<accession>A0ABX7S4J1</accession>